<keyword evidence="1" id="KW-1133">Transmembrane helix</keyword>
<dbReference type="AlphaFoldDB" id="A0A4Q7PL84"/>
<accession>A0A4Q7PL84</accession>
<name>A0A4Q7PL84_9FIRM</name>
<dbReference type="RefSeq" id="WP_130434685.1">
    <property type="nucleotide sequence ID" value="NZ_SGXF01000002.1"/>
</dbReference>
<dbReference type="InterPro" id="IPR032111">
    <property type="entry name" value="Clostridium_phage_holin"/>
</dbReference>
<keyword evidence="1" id="KW-0812">Transmembrane</keyword>
<proteinExistence type="predicted"/>
<feature type="transmembrane region" description="Helical" evidence="1">
    <location>
        <begin position="6"/>
        <end position="23"/>
    </location>
</feature>
<gene>
    <name evidence="2" type="ORF">EV209_1538</name>
</gene>
<dbReference type="Pfam" id="PF16079">
    <property type="entry name" value="Phage_holin_5_2"/>
    <property type="match status" value="1"/>
</dbReference>
<protein>
    <submittedName>
        <fullName evidence="2">Holin family Hol44 protein (Superfamily V)</fullName>
    </submittedName>
</protein>
<keyword evidence="3" id="KW-1185">Reference proteome</keyword>
<evidence type="ECO:0000256" key="1">
    <source>
        <dbReference type="SAM" id="Phobius"/>
    </source>
</evidence>
<dbReference type="OrthoDB" id="1929673at2"/>
<feature type="transmembrane region" description="Helical" evidence="1">
    <location>
        <begin position="35"/>
        <end position="53"/>
    </location>
</feature>
<organism evidence="2 3">
    <name type="scientific">Cuneatibacter caecimuris</name>
    <dbReference type="NCBI Taxonomy" id="1796618"/>
    <lineage>
        <taxon>Bacteria</taxon>
        <taxon>Bacillati</taxon>
        <taxon>Bacillota</taxon>
        <taxon>Clostridia</taxon>
        <taxon>Lachnospirales</taxon>
        <taxon>Lachnospiraceae</taxon>
        <taxon>Cuneatibacter</taxon>
    </lineage>
</organism>
<evidence type="ECO:0000313" key="2">
    <source>
        <dbReference type="EMBL" id="RZT01097.1"/>
    </source>
</evidence>
<sequence>MEFFNEFITPLIVGICLCAGYVVKHWIKDVSNKIIPTVVAVLGVFLAVWINGWEITPQALLSGLISGLASTGLYELFRQYIEKNSAGGGK</sequence>
<dbReference type="EMBL" id="SGXF01000002">
    <property type="protein sequence ID" value="RZT01097.1"/>
    <property type="molecule type" value="Genomic_DNA"/>
</dbReference>
<evidence type="ECO:0000313" key="3">
    <source>
        <dbReference type="Proteomes" id="UP000292927"/>
    </source>
</evidence>
<reference evidence="2 3" key="1">
    <citation type="submission" date="2019-02" db="EMBL/GenBank/DDBJ databases">
        <title>Genomic Encyclopedia of Type Strains, Phase IV (KMG-IV): sequencing the most valuable type-strain genomes for metagenomic binning, comparative biology and taxonomic classification.</title>
        <authorList>
            <person name="Goeker M."/>
        </authorList>
    </citation>
    <scope>NUCLEOTIDE SEQUENCE [LARGE SCALE GENOMIC DNA]</scope>
    <source>
        <strain evidence="2 3">DSM 29486</strain>
    </source>
</reference>
<feature type="transmembrane region" description="Helical" evidence="1">
    <location>
        <begin position="59"/>
        <end position="77"/>
    </location>
</feature>
<keyword evidence="1" id="KW-0472">Membrane</keyword>
<comment type="caution">
    <text evidence="2">The sequence shown here is derived from an EMBL/GenBank/DDBJ whole genome shotgun (WGS) entry which is preliminary data.</text>
</comment>
<dbReference type="Proteomes" id="UP000292927">
    <property type="component" value="Unassembled WGS sequence"/>
</dbReference>